<evidence type="ECO:0000259" key="1">
    <source>
        <dbReference type="PROSITE" id="PS51186"/>
    </source>
</evidence>
<dbReference type="AlphaFoldDB" id="A0A1G6AF23"/>
<reference evidence="2 3" key="1">
    <citation type="submission" date="2016-10" db="EMBL/GenBank/DDBJ databases">
        <authorList>
            <person name="de Groot N.N."/>
        </authorList>
    </citation>
    <scope>NUCLEOTIDE SEQUENCE [LARGE SCALE GENOMIC DNA]</scope>
    <source>
        <strain evidence="2 3">DSM 3217</strain>
    </source>
</reference>
<evidence type="ECO:0000313" key="2">
    <source>
        <dbReference type="EMBL" id="SDB06995.1"/>
    </source>
</evidence>
<evidence type="ECO:0000313" key="3">
    <source>
        <dbReference type="Proteomes" id="UP000199228"/>
    </source>
</evidence>
<dbReference type="PANTHER" id="PTHR43792">
    <property type="entry name" value="GNAT FAMILY, PUTATIVE (AFU_ORTHOLOGUE AFUA_3G00765)-RELATED-RELATED"/>
    <property type="match status" value="1"/>
</dbReference>
<dbReference type="EMBL" id="FMXR01000005">
    <property type="protein sequence ID" value="SDB06995.1"/>
    <property type="molecule type" value="Genomic_DNA"/>
</dbReference>
<dbReference type="InterPro" id="IPR000182">
    <property type="entry name" value="GNAT_dom"/>
</dbReference>
<dbReference type="PANTHER" id="PTHR43792:SF1">
    <property type="entry name" value="N-ACETYLTRANSFERASE DOMAIN-CONTAINING PROTEIN"/>
    <property type="match status" value="1"/>
</dbReference>
<proteinExistence type="predicted"/>
<dbReference type="InterPro" id="IPR016181">
    <property type="entry name" value="Acyl_CoA_acyltransferase"/>
</dbReference>
<organism evidence="2 3">
    <name type="scientific">Eubacterium oxidoreducens</name>
    <dbReference type="NCBI Taxonomy" id="1732"/>
    <lineage>
        <taxon>Bacteria</taxon>
        <taxon>Bacillati</taxon>
        <taxon>Bacillota</taxon>
        <taxon>Clostridia</taxon>
        <taxon>Eubacteriales</taxon>
        <taxon>Eubacteriaceae</taxon>
        <taxon>Eubacterium</taxon>
    </lineage>
</organism>
<keyword evidence="3" id="KW-1185">Reference proteome</keyword>
<dbReference type="SUPFAM" id="SSF55729">
    <property type="entry name" value="Acyl-CoA N-acyltransferases (Nat)"/>
    <property type="match status" value="1"/>
</dbReference>
<dbReference type="GO" id="GO:0016747">
    <property type="term" value="F:acyltransferase activity, transferring groups other than amino-acyl groups"/>
    <property type="evidence" value="ECO:0007669"/>
    <property type="project" value="InterPro"/>
</dbReference>
<dbReference type="Pfam" id="PF13302">
    <property type="entry name" value="Acetyltransf_3"/>
    <property type="match status" value="1"/>
</dbReference>
<accession>A0A1G6AF23</accession>
<keyword evidence="2" id="KW-0808">Transferase</keyword>
<dbReference type="Proteomes" id="UP000199228">
    <property type="component" value="Unassembled WGS sequence"/>
</dbReference>
<dbReference type="STRING" id="1732.SAMN02910417_00506"/>
<dbReference type="RefSeq" id="WP_176762258.1">
    <property type="nucleotide sequence ID" value="NZ_FMXR01000005.1"/>
</dbReference>
<gene>
    <name evidence="2" type="ORF">SAMN02910417_00506</name>
</gene>
<dbReference type="Gene3D" id="3.40.630.30">
    <property type="match status" value="1"/>
</dbReference>
<protein>
    <submittedName>
        <fullName evidence="2">Protein N-acetyltransferase, RimJ/RimL family</fullName>
    </submittedName>
</protein>
<dbReference type="InterPro" id="IPR051531">
    <property type="entry name" value="N-acetyltransferase"/>
</dbReference>
<dbReference type="PROSITE" id="PS51186">
    <property type="entry name" value="GNAT"/>
    <property type="match status" value="1"/>
</dbReference>
<sequence length="277" mass="32672">MTRLTHVFYEEAYFTKDKVCELENELEKRKIKLYPATKYADVKPENMLLMTGTQNMVDFAYDNKIAVLGLEKESAQTKLSKVRYVYMDAQMITADDILLVYNRFHGYPMTIGYTMRTKIRELALEDLDDLFRLYAKKGICDYIEPLYEREEEEQYQKAYIQNMYGLYGYGMWLVFDKTKNQLIGRAGIEQRTVQGRQVIEFGYVMDVSYQRQGYATEVCEFLLSYAKEELGENLISAFVHPENEPSIRLLDKIGFVQKKELLLDGKKMLWFEREMGL</sequence>
<name>A0A1G6AF23_EUBOX</name>
<feature type="domain" description="N-acetyltransferase" evidence="1">
    <location>
        <begin position="117"/>
        <end position="276"/>
    </location>
</feature>